<organism evidence="3 4">
    <name type="scientific">Thanatephorus cucumeris (strain AG1-IB / isolate 7/3/14)</name>
    <name type="common">Lettuce bottom rot fungus</name>
    <name type="synonym">Rhizoctonia solani</name>
    <dbReference type="NCBI Taxonomy" id="1108050"/>
    <lineage>
        <taxon>Eukaryota</taxon>
        <taxon>Fungi</taxon>
        <taxon>Dikarya</taxon>
        <taxon>Basidiomycota</taxon>
        <taxon>Agaricomycotina</taxon>
        <taxon>Agaricomycetes</taxon>
        <taxon>Cantharellales</taxon>
        <taxon>Ceratobasidiaceae</taxon>
        <taxon>Rhizoctonia</taxon>
        <taxon>Rhizoctonia solani AG-1</taxon>
    </lineage>
</organism>
<feature type="compositionally biased region" description="Low complexity" evidence="2">
    <location>
        <begin position="234"/>
        <end position="254"/>
    </location>
</feature>
<dbReference type="Proteomes" id="UP000059188">
    <property type="component" value="Unassembled WGS sequence"/>
</dbReference>
<feature type="compositionally biased region" description="Polar residues" evidence="2">
    <location>
        <begin position="286"/>
        <end position="315"/>
    </location>
</feature>
<feature type="compositionally biased region" description="Polar residues" evidence="2">
    <location>
        <begin position="265"/>
        <end position="279"/>
    </location>
</feature>
<feature type="compositionally biased region" description="Low complexity" evidence="2">
    <location>
        <begin position="148"/>
        <end position="187"/>
    </location>
</feature>
<accession>A0A0B7FDU0</accession>
<feature type="region of interest" description="Disordered" evidence="2">
    <location>
        <begin position="726"/>
        <end position="755"/>
    </location>
</feature>
<dbReference type="OrthoDB" id="2555519at2759"/>
<dbReference type="STRING" id="1108050.A0A0B7FDU0"/>
<keyword evidence="1" id="KW-0175">Coiled coil</keyword>
<feature type="compositionally biased region" description="Low complexity" evidence="2">
    <location>
        <begin position="503"/>
        <end position="530"/>
    </location>
</feature>
<evidence type="ECO:0000313" key="3">
    <source>
        <dbReference type="EMBL" id="CEL54353.1"/>
    </source>
</evidence>
<feature type="region of interest" description="Disordered" evidence="2">
    <location>
        <begin position="503"/>
        <end position="569"/>
    </location>
</feature>
<evidence type="ECO:0000313" key="4">
    <source>
        <dbReference type="Proteomes" id="UP000059188"/>
    </source>
</evidence>
<feature type="region of interest" description="Disordered" evidence="2">
    <location>
        <begin position="1"/>
        <end position="327"/>
    </location>
</feature>
<reference evidence="3 4" key="1">
    <citation type="submission" date="2014-11" db="EMBL/GenBank/DDBJ databases">
        <authorList>
            <person name="Wibberg Daniel"/>
        </authorList>
    </citation>
    <scope>NUCLEOTIDE SEQUENCE [LARGE SCALE GENOMIC DNA]</scope>
    <source>
        <strain evidence="3">Rhizoctonia solani AG1-IB 7/3/14</strain>
    </source>
</reference>
<evidence type="ECO:0000256" key="2">
    <source>
        <dbReference type="SAM" id="MobiDB-lite"/>
    </source>
</evidence>
<dbReference type="AlphaFoldDB" id="A0A0B7FDU0"/>
<evidence type="ECO:0000256" key="1">
    <source>
        <dbReference type="SAM" id="Coils"/>
    </source>
</evidence>
<feature type="compositionally biased region" description="Acidic residues" evidence="2">
    <location>
        <begin position="657"/>
        <end position="675"/>
    </location>
</feature>
<feature type="compositionally biased region" description="Acidic residues" evidence="2">
    <location>
        <begin position="560"/>
        <end position="569"/>
    </location>
</feature>
<sequence length="785" mass="82197">MNKHGDEGAQVNNEPQITAKVEPSSIHTPAISQPESRAASPVVTLPPTDINDSTSPTPAPIRPKAKITSTATVGSLKPPAKPTGPNTAGRRTPASSTVSRGARSRPASTVGAPSKPSFGRPTTPAETMSKRAMSPQLRPGPRIESPEPTSRGGPTTGARTTRPVAKPTSLPLAKSVSSSKSIPSRRSQPPPTPSGKRNKSPVRAPPLTLPRRTASPIRSSLFEAHSPTSHRRVASASASSSVVSGGGEPSASPGDYARARHKLPSSLSSITLTCPSNFPSVPASPPSSTYPALVSQASLPTLDHNQPDSQDSSPELTDMSAPPSAIPHELLSAEEPKRAVASAPVTPIHAQIRVGPASRPASVRPRTSSATVIAVADETTEESYTNDTLAPLNDNGISAPKDMPMGVRIKAKLTATTPPNNPAAKATPRVRPEQLAVPRQRAGSISAGSALSGLATSTLSRASSVRVTSASRILSPPLIRPGAGLGLIVPGANLLIPPGMRSPPISSLSSTSSTSRTTSSSDSSAPATSIDRARTPMDSGLRAKLTAVPSKLGHAGGLEPPDEEGVEMDDSGIDMFEVDDAEQDQREEARSNRKIADLEISNKSLLAINASLESTKSRQAKEIEELKRKLRESRLILPPSAYLALEQKDPLDTNDNFNEDEGDLDDDDEAQIEADESFNRVRGLLDKLMKDAQEALVAKADIPEPKEPIKKPIRVLDVDELQQYTSGDGEIDESAESKATESVTDLAESIDEDSPSALAEKAALLTSPKPASSFTVGIFGGWGNR</sequence>
<feature type="region of interest" description="Disordered" evidence="2">
    <location>
        <begin position="646"/>
        <end position="675"/>
    </location>
</feature>
<proteinExistence type="predicted"/>
<protein>
    <submittedName>
        <fullName evidence="3">Uncharacterized protein</fullName>
    </submittedName>
</protein>
<feature type="coiled-coil region" evidence="1">
    <location>
        <begin position="609"/>
        <end position="636"/>
    </location>
</feature>
<keyword evidence="4" id="KW-1185">Reference proteome</keyword>
<gene>
    <name evidence="3" type="ORF">RSOLAG1IB_07003</name>
</gene>
<dbReference type="EMBL" id="LN679115">
    <property type="protein sequence ID" value="CEL54353.1"/>
    <property type="molecule type" value="Genomic_DNA"/>
</dbReference>
<feature type="compositionally biased region" description="Polar residues" evidence="2">
    <location>
        <begin position="25"/>
        <end position="35"/>
    </location>
</feature>
<name>A0A0B7FDU0_THACB</name>